<organism evidence="2 3">
    <name type="scientific">Geovibrio thiophilus</name>
    <dbReference type="NCBI Taxonomy" id="139438"/>
    <lineage>
        <taxon>Bacteria</taxon>
        <taxon>Pseudomonadati</taxon>
        <taxon>Deferribacterota</taxon>
        <taxon>Deferribacteres</taxon>
        <taxon>Deferribacterales</taxon>
        <taxon>Geovibrionaceae</taxon>
        <taxon>Geovibrio</taxon>
    </lineage>
</organism>
<keyword evidence="1" id="KW-0472">Membrane</keyword>
<evidence type="ECO:0000313" key="3">
    <source>
        <dbReference type="Proteomes" id="UP000287502"/>
    </source>
</evidence>
<name>A0A410K101_9BACT</name>
<dbReference type="OrthoDB" id="9784805at2"/>
<dbReference type="PANTHER" id="PTHR42867">
    <property type="entry name" value="MEMBRANE PROTEIN-RELATED"/>
    <property type="match status" value="1"/>
</dbReference>
<sequence length="298" mass="33258">MAKFDVGGQAVIEGVMMRAPSRFVIAVRKPDDNIIIKKQDVSLDRNKWLKKPVLRGLIALYDALVLGIKALNFSAYHSSGEGEEQVSKVGMFFSMAGGLGLGLLLFVYLPLLLTDLSRHILPAVETSSLLYNAIDGVIRVVFFVLYVWIISFFKDIQRVFQYHGAEHKVIYTFEAGQELTVENARKMGRLHPRCGTSFIIIVMAVCILSFSLIPNDSHFLIKLGARIVFIPLIAGISYEILKFSGRHCGNPLLKIFITPGLWVQKITTREPDDKQLEIAIISLKAALDQELPEGIEVV</sequence>
<dbReference type="AlphaFoldDB" id="A0A410K101"/>
<accession>A0A410K101</accession>
<keyword evidence="1" id="KW-0812">Transmembrane</keyword>
<reference evidence="2 3" key="1">
    <citation type="submission" date="2019-01" db="EMBL/GenBank/DDBJ databases">
        <title>Geovibrio thiophilus DSM 11263, complete genome.</title>
        <authorList>
            <person name="Spring S."/>
            <person name="Bunk B."/>
            <person name="Sproer C."/>
        </authorList>
    </citation>
    <scope>NUCLEOTIDE SEQUENCE [LARGE SCALE GENOMIC DNA]</scope>
    <source>
        <strain evidence="2 3">DSM 11263</strain>
    </source>
</reference>
<feature type="transmembrane region" description="Helical" evidence="1">
    <location>
        <begin position="129"/>
        <end position="153"/>
    </location>
</feature>
<dbReference type="KEGG" id="gtl:EP073_11705"/>
<feature type="transmembrane region" description="Helical" evidence="1">
    <location>
        <begin position="58"/>
        <end position="77"/>
    </location>
</feature>
<dbReference type="Pfam" id="PF07136">
    <property type="entry name" value="DUF1385"/>
    <property type="match status" value="1"/>
</dbReference>
<dbReference type="EMBL" id="CP035108">
    <property type="protein sequence ID" value="QAR34043.1"/>
    <property type="molecule type" value="Genomic_DNA"/>
</dbReference>
<evidence type="ECO:0000256" key="1">
    <source>
        <dbReference type="SAM" id="Phobius"/>
    </source>
</evidence>
<feature type="transmembrane region" description="Helical" evidence="1">
    <location>
        <begin position="219"/>
        <end position="241"/>
    </location>
</feature>
<proteinExistence type="predicted"/>
<feature type="transmembrane region" description="Helical" evidence="1">
    <location>
        <begin position="194"/>
        <end position="213"/>
    </location>
</feature>
<dbReference type="InterPro" id="IPR010787">
    <property type="entry name" value="DUF1385"/>
</dbReference>
<keyword evidence="3" id="KW-1185">Reference proteome</keyword>
<feature type="transmembrane region" description="Helical" evidence="1">
    <location>
        <begin position="89"/>
        <end position="109"/>
    </location>
</feature>
<protein>
    <submittedName>
        <fullName evidence="2">DUF1385 domain-containing protein</fullName>
    </submittedName>
</protein>
<evidence type="ECO:0000313" key="2">
    <source>
        <dbReference type="EMBL" id="QAR34043.1"/>
    </source>
</evidence>
<dbReference type="RefSeq" id="WP_128467333.1">
    <property type="nucleotide sequence ID" value="NZ_CP035108.1"/>
</dbReference>
<dbReference type="PANTHER" id="PTHR42867:SF1">
    <property type="entry name" value="MEMBRANE PROTEIN-RELATED"/>
    <property type="match status" value="1"/>
</dbReference>
<gene>
    <name evidence="2" type="ORF">EP073_11705</name>
</gene>
<dbReference type="Proteomes" id="UP000287502">
    <property type="component" value="Chromosome"/>
</dbReference>
<keyword evidence="1" id="KW-1133">Transmembrane helix</keyword>